<dbReference type="SUPFAM" id="SSF48264">
    <property type="entry name" value="Cytochrome P450"/>
    <property type="match status" value="1"/>
</dbReference>
<comment type="caution">
    <text evidence="6">The sequence shown here is derived from an EMBL/GenBank/DDBJ whole genome shotgun (WGS) entry which is preliminary data.</text>
</comment>
<evidence type="ECO:0000313" key="6">
    <source>
        <dbReference type="EMBL" id="KAK7537350.1"/>
    </source>
</evidence>
<proteinExistence type="inferred from homology"/>
<name>A0ABR1LRG2_9PEZI</name>
<dbReference type="PANTHER" id="PTHR24305">
    <property type="entry name" value="CYTOCHROME P450"/>
    <property type="match status" value="1"/>
</dbReference>
<keyword evidence="5" id="KW-0503">Monooxygenase</keyword>
<protein>
    <submittedName>
        <fullName evidence="6">Cytochrome P450</fullName>
    </submittedName>
</protein>
<dbReference type="Proteomes" id="UP001360953">
    <property type="component" value="Unassembled WGS sequence"/>
</dbReference>
<evidence type="ECO:0000256" key="4">
    <source>
        <dbReference type="ARBA" id="ARBA00023004"/>
    </source>
</evidence>
<evidence type="ECO:0000256" key="1">
    <source>
        <dbReference type="ARBA" id="ARBA00001971"/>
    </source>
</evidence>
<dbReference type="CDD" id="cd11062">
    <property type="entry name" value="CYP58-like"/>
    <property type="match status" value="1"/>
</dbReference>
<dbReference type="InterPro" id="IPR001128">
    <property type="entry name" value="Cyt_P450"/>
</dbReference>
<dbReference type="InterPro" id="IPR002401">
    <property type="entry name" value="Cyt_P450_E_grp-I"/>
</dbReference>
<dbReference type="InterPro" id="IPR017972">
    <property type="entry name" value="Cyt_P450_CS"/>
</dbReference>
<evidence type="ECO:0000256" key="2">
    <source>
        <dbReference type="ARBA" id="ARBA00010617"/>
    </source>
</evidence>
<dbReference type="PROSITE" id="PS00086">
    <property type="entry name" value="CYTOCHROME_P450"/>
    <property type="match status" value="1"/>
</dbReference>
<keyword evidence="5" id="KW-0349">Heme</keyword>
<dbReference type="InterPro" id="IPR036396">
    <property type="entry name" value="Cyt_P450_sf"/>
</dbReference>
<dbReference type="RefSeq" id="XP_066655501.1">
    <property type="nucleotide sequence ID" value="XM_066795756.1"/>
</dbReference>
<dbReference type="Gene3D" id="1.10.630.10">
    <property type="entry name" value="Cytochrome P450"/>
    <property type="match status" value="1"/>
</dbReference>
<accession>A0ABR1LRG2</accession>
<evidence type="ECO:0000256" key="3">
    <source>
        <dbReference type="ARBA" id="ARBA00022723"/>
    </source>
</evidence>
<sequence length="511" mass="57901">MAEISFYLLSALVVLGYVVSKIVYRLVFHPLASVPGNKIAAATLLYEFFWDAIMGGKYVFRIAEMHEKHGPVVRISPREVHINDPAFFDVLYTSRDEKDEWFYNFDGTNTSVFATGPHNAHRRRRGALARLFTVANVAKVEPALLRHLQKLFSRMEGARRTGETFNCSDAFRCLTMDTISGMTEPRCRNVLDSPDFARSFHRTVRVASASMTWQRYVPVLAALEWTPRRVLKAVNPNIAGLLEKREELQDHAKKELDAGGVLEAGKSPTALHALGASRLLPQEDKNVWRMAIEAETLLNAGTETTGLSLAMMVYHLYQHPHVLHRLKSELLACSSVSPEEFVDFQTLSRLPYLQAVIQETLRITCPVSGRLPRINRAHPLVFATSDPNARTYVFPPGTVISMSIMDLHHDASIFPNPKEFIPERWLNEPKNSASEEQRRLMRKYLLPFGKGSRSCIGLELAKLELVLSAGNLFRRFDLELFETTERDMEMAHDWIAPFGHADSEGLRVKIK</sequence>
<keyword evidence="4 5" id="KW-0408">Iron</keyword>
<evidence type="ECO:0000313" key="7">
    <source>
        <dbReference type="Proteomes" id="UP001360953"/>
    </source>
</evidence>
<keyword evidence="3 5" id="KW-0479">Metal-binding</keyword>
<dbReference type="PANTHER" id="PTHR24305:SF166">
    <property type="entry name" value="CYTOCHROME P450 12A4, MITOCHONDRIAL-RELATED"/>
    <property type="match status" value="1"/>
</dbReference>
<dbReference type="InterPro" id="IPR050121">
    <property type="entry name" value="Cytochrome_P450_monoxygenase"/>
</dbReference>
<comment type="similarity">
    <text evidence="2 5">Belongs to the cytochrome P450 family.</text>
</comment>
<dbReference type="Pfam" id="PF00067">
    <property type="entry name" value="p450"/>
    <property type="match status" value="1"/>
</dbReference>
<dbReference type="EMBL" id="JBBPEH010000006">
    <property type="protein sequence ID" value="KAK7537350.1"/>
    <property type="molecule type" value="Genomic_DNA"/>
</dbReference>
<reference evidence="6 7" key="1">
    <citation type="submission" date="2024-04" db="EMBL/GenBank/DDBJ databases">
        <title>Phyllosticta paracitricarpa is synonymous to the EU quarantine fungus P. citricarpa based on phylogenomic analyses.</title>
        <authorList>
            <consortium name="Lawrence Berkeley National Laboratory"/>
            <person name="Van ingen-buijs V.A."/>
            <person name="Van westerhoven A.C."/>
            <person name="Haridas S."/>
            <person name="Skiadas P."/>
            <person name="Martin F."/>
            <person name="Groenewald J.Z."/>
            <person name="Crous P.W."/>
            <person name="Seidl M.F."/>
        </authorList>
    </citation>
    <scope>NUCLEOTIDE SEQUENCE [LARGE SCALE GENOMIC DNA]</scope>
    <source>
        <strain evidence="6 7">CPC 17464</strain>
    </source>
</reference>
<organism evidence="6 7">
    <name type="scientific">Phyllosticta citribraziliensis</name>
    <dbReference type="NCBI Taxonomy" id="989973"/>
    <lineage>
        <taxon>Eukaryota</taxon>
        <taxon>Fungi</taxon>
        <taxon>Dikarya</taxon>
        <taxon>Ascomycota</taxon>
        <taxon>Pezizomycotina</taxon>
        <taxon>Dothideomycetes</taxon>
        <taxon>Dothideomycetes incertae sedis</taxon>
        <taxon>Botryosphaeriales</taxon>
        <taxon>Phyllostictaceae</taxon>
        <taxon>Phyllosticta</taxon>
    </lineage>
</organism>
<dbReference type="PRINTS" id="PR00463">
    <property type="entry name" value="EP450I"/>
</dbReference>
<dbReference type="GeneID" id="92028662"/>
<comment type="cofactor">
    <cofactor evidence="1">
        <name>heme</name>
        <dbReference type="ChEBI" id="CHEBI:30413"/>
    </cofactor>
</comment>
<evidence type="ECO:0000256" key="5">
    <source>
        <dbReference type="RuleBase" id="RU000461"/>
    </source>
</evidence>
<gene>
    <name evidence="6" type="ORF">J3D65DRAFT_377618</name>
</gene>
<keyword evidence="5" id="KW-0560">Oxidoreductase</keyword>
<dbReference type="PRINTS" id="PR00385">
    <property type="entry name" value="P450"/>
</dbReference>
<keyword evidence="7" id="KW-1185">Reference proteome</keyword>